<proteinExistence type="inferred from homology"/>
<reference evidence="13" key="1">
    <citation type="submission" date="2020-08" db="EMBL/GenBank/DDBJ databases">
        <title>Pontibacter sp. SD6 16S ribosomal RNA gene Genome sequencing and assembly.</title>
        <authorList>
            <person name="Kang M."/>
        </authorList>
    </citation>
    <scope>NUCLEOTIDE SEQUENCE</scope>
    <source>
        <strain evidence="13">SD6</strain>
    </source>
</reference>
<keyword evidence="8" id="KW-0624">Polysaccharide degradation</keyword>
<evidence type="ECO:0000256" key="3">
    <source>
        <dbReference type="ARBA" id="ARBA00012744"/>
    </source>
</evidence>
<sequence>MTHSSTAQVQDQPVLNRLDFGADFEWGVATAAYQIEGAHDTGDKGASIWDIFTNKRGKVKQNHHGKIACDFFNRYPDDLMLMQEMAIPNFRFSLSWSRLMPAGTGKVSQQGIDYYNRLIDYSLELGITPWVTLYHWDLPHELEKKGGWPNRDIVNWFSEYAALCATTFGDRVNHWMVLNEPMVFTGAGYFLGVHAPGRRCFGSFIPAVHHTALCQAQGGRILKSILPHAEVGTTISCSHVEPLRQREKDIKAAQRVDALLNRLFLESALGLGYPLDDLKFMRRIEKYMKPDDEALLQFDFDFIGIQNYTREVVKHSFWTPFLQANLVPAKKRDVPYTLMNWEVYPEGIYHLLHKYSKYKNIKKLIITENGAAFADELKDGQVNDQQRVEFLKRYLQQVLRAKQEGANVQGYFVWSFLDNFEWAEGYNPRFGLVHVDYETQQRTIKDSGLWYRDFLTNKFKV</sequence>
<comment type="catalytic activity">
    <reaction evidence="1 12">
        <text>Hydrolysis of terminal, non-reducing beta-D-glucosyl residues with release of beta-D-glucose.</text>
        <dbReference type="EC" id="3.2.1.21"/>
    </reaction>
</comment>
<dbReference type="EMBL" id="JACRVF010000001">
    <property type="protein sequence ID" value="MBC5992218.1"/>
    <property type="molecule type" value="Genomic_DNA"/>
</dbReference>
<evidence type="ECO:0000256" key="9">
    <source>
        <dbReference type="PIRSR" id="PIRSR617736-1"/>
    </source>
</evidence>
<comment type="similarity">
    <text evidence="2 12">Belongs to the glycosyl hydrolase 1 family.</text>
</comment>
<dbReference type="EC" id="3.2.1.21" evidence="3 12"/>
<feature type="binding site" evidence="10">
    <location>
        <position position="414"/>
    </location>
    <ligand>
        <name>substrate</name>
    </ligand>
</feature>
<keyword evidence="4 12" id="KW-0378">Hydrolase</keyword>
<accession>A0A923N479</accession>
<name>A0A923N479_9BACT</name>
<evidence type="ECO:0000313" key="13">
    <source>
        <dbReference type="EMBL" id="MBC5992218.1"/>
    </source>
</evidence>
<dbReference type="RefSeq" id="WP_187066173.1">
    <property type="nucleotide sequence ID" value="NZ_JACRVF010000001.1"/>
</dbReference>
<evidence type="ECO:0000256" key="8">
    <source>
        <dbReference type="ARBA" id="ARBA00023326"/>
    </source>
</evidence>
<feature type="active site" description="Proton donor" evidence="9">
    <location>
        <position position="180"/>
    </location>
</feature>
<feature type="binding site" evidence="10">
    <location>
        <begin position="421"/>
        <end position="422"/>
    </location>
    <ligand>
        <name>substrate</name>
    </ligand>
</feature>
<feature type="active site" description="Nucleophile" evidence="9 11">
    <location>
        <position position="368"/>
    </location>
</feature>
<dbReference type="InterPro" id="IPR001360">
    <property type="entry name" value="Glyco_hydro_1"/>
</dbReference>
<evidence type="ECO:0000256" key="12">
    <source>
        <dbReference type="RuleBase" id="RU361175"/>
    </source>
</evidence>
<evidence type="ECO:0000256" key="4">
    <source>
        <dbReference type="ARBA" id="ARBA00022801"/>
    </source>
</evidence>
<dbReference type="AlphaFoldDB" id="A0A923N479"/>
<evidence type="ECO:0000256" key="1">
    <source>
        <dbReference type="ARBA" id="ARBA00000448"/>
    </source>
</evidence>
<feature type="binding site" evidence="10">
    <location>
        <position position="179"/>
    </location>
    <ligand>
        <name>substrate</name>
    </ligand>
</feature>
<comment type="caution">
    <text evidence="13">The sequence shown here is derived from an EMBL/GenBank/DDBJ whole genome shotgun (WGS) entry which is preliminary data.</text>
</comment>
<evidence type="ECO:0000256" key="5">
    <source>
        <dbReference type="ARBA" id="ARBA00023001"/>
    </source>
</evidence>
<evidence type="ECO:0000256" key="7">
    <source>
        <dbReference type="ARBA" id="ARBA00023295"/>
    </source>
</evidence>
<dbReference type="NCBIfam" id="TIGR03356">
    <property type="entry name" value="BGL"/>
    <property type="match status" value="1"/>
</dbReference>
<gene>
    <name evidence="13" type="ORF">H8S84_05140</name>
</gene>
<evidence type="ECO:0000313" key="14">
    <source>
        <dbReference type="Proteomes" id="UP000603640"/>
    </source>
</evidence>
<evidence type="ECO:0000256" key="11">
    <source>
        <dbReference type="PROSITE-ProRule" id="PRU10055"/>
    </source>
</evidence>
<dbReference type="Pfam" id="PF00232">
    <property type="entry name" value="Glyco_hydro_1"/>
    <property type="match status" value="1"/>
</dbReference>
<dbReference type="PANTHER" id="PTHR10353">
    <property type="entry name" value="GLYCOSYL HYDROLASE"/>
    <property type="match status" value="1"/>
</dbReference>
<protein>
    <recommendedName>
        <fullName evidence="3 12">Beta-glucosidase</fullName>
        <ecNumber evidence="3 12">3.2.1.21</ecNumber>
    </recommendedName>
</protein>
<dbReference type="InterPro" id="IPR017736">
    <property type="entry name" value="Glyco_hydro_1_beta-glucosidase"/>
</dbReference>
<dbReference type="InterPro" id="IPR017853">
    <property type="entry name" value="GH"/>
</dbReference>
<evidence type="ECO:0000256" key="6">
    <source>
        <dbReference type="ARBA" id="ARBA00023277"/>
    </source>
</evidence>
<evidence type="ECO:0000256" key="10">
    <source>
        <dbReference type="PIRSR" id="PIRSR617736-2"/>
    </source>
</evidence>
<dbReference type="InterPro" id="IPR033132">
    <property type="entry name" value="GH_1_N_CS"/>
</dbReference>
<dbReference type="Gene3D" id="3.20.20.80">
    <property type="entry name" value="Glycosidases"/>
    <property type="match status" value="1"/>
</dbReference>
<dbReference type="Proteomes" id="UP000603640">
    <property type="component" value="Unassembled WGS sequence"/>
</dbReference>
<dbReference type="PROSITE" id="PS00572">
    <property type="entry name" value="GLYCOSYL_HYDROL_F1_1"/>
    <property type="match status" value="1"/>
</dbReference>
<feature type="binding site" evidence="10">
    <location>
        <position position="308"/>
    </location>
    <ligand>
        <name>substrate</name>
    </ligand>
</feature>
<keyword evidence="7 12" id="KW-0326">Glycosidase</keyword>
<keyword evidence="6" id="KW-0119">Carbohydrate metabolism</keyword>
<keyword evidence="5" id="KW-0136">Cellulose degradation</keyword>
<feature type="binding site" evidence="10">
    <location>
        <position position="135"/>
    </location>
    <ligand>
        <name>substrate</name>
    </ligand>
</feature>
<dbReference type="GO" id="GO:0030245">
    <property type="term" value="P:cellulose catabolic process"/>
    <property type="evidence" value="ECO:0007669"/>
    <property type="project" value="UniProtKB-KW"/>
</dbReference>
<dbReference type="PRINTS" id="PR00131">
    <property type="entry name" value="GLHYDRLASE1"/>
</dbReference>
<dbReference type="PROSITE" id="PS00653">
    <property type="entry name" value="GLYCOSYL_HYDROL_F1_2"/>
    <property type="match status" value="1"/>
</dbReference>
<dbReference type="SUPFAM" id="SSF51445">
    <property type="entry name" value="(Trans)glycosidases"/>
    <property type="match status" value="1"/>
</dbReference>
<dbReference type="GO" id="GO:0008422">
    <property type="term" value="F:beta-glucosidase activity"/>
    <property type="evidence" value="ECO:0007669"/>
    <property type="project" value="UniProtKB-EC"/>
</dbReference>
<dbReference type="GO" id="GO:0005829">
    <property type="term" value="C:cytosol"/>
    <property type="evidence" value="ECO:0007669"/>
    <property type="project" value="TreeGrafter"/>
</dbReference>
<dbReference type="FunFam" id="3.20.20.80:FF:000004">
    <property type="entry name" value="Beta-glucosidase 6-phospho-beta-glucosidase"/>
    <property type="match status" value="1"/>
</dbReference>
<dbReference type="InterPro" id="IPR018120">
    <property type="entry name" value="Glyco_hydro_1_AS"/>
</dbReference>
<organism evidence="13 14">
    <name type="scientific">Pontibacter cellulosilyticus</name>
    <dbReference type="NCBI Taxonomy" id="1720253"/>
    <lineage>
        <taxon>Bacteria</taxon>
        <taxon>Pseudomonadati</taxon>
        <taxon>Bacteroidota</taxon>
        <taxon>Cytophagia</taxon>
        <taxon>Cytophagales</taxon>
        <taxon>Hymenobacteraceae</taxon>
        <taxon>Pontibacter</taxon>
    </lineage>
</organism>
<dbReference type="PANTHER" id="PTHR10353:SF36">
    <property type="entry name" value="LP05116P"/>
    <property type="match status" value="1"/>
</dbReference>
<evidence type="ECO:0000256" key="2">
    <source>
        <dbReference type="ARBA" id="ARBA00010838"/>
    </source>
</evidence>
<keyword evidence="14" id="KW-1185">Reference proteome</keyword>
<feature type="binding site" evidence="10">
    <location>
        <position position="34"/>
    </location>
    <ligand>
        <name>substrate</name>
    </ligand>
</feature>